<comment type="caution">
    <text evidence="9">The sequence shown here is derived from an EMBL/GenBank/DDBJ whole genome shotgun (WGS) entry which is preliminary data.</text>
</comment>
<keyword evidence="8" id="KW-0732">Signal</keyword>
<evidence type="ECO:0000256" key="7">
    <source>
        <dbReference type="ARBA" id="ARBA00023326"/>
    </source>
</evidence>
<keyword evidence="7" id="KW-0119">Carbohydrate metabolism</keyword>
<feature type="chain" id="PRO_5003849471" description="cellulase" evidence="8">
    <location>
        <begin position="24"/>
        <end position="361"/>
    </location>
</feature>
<dbReference type="GO" id="GO:0008810">
    <property type="term" value="F:cellulase activity"/>
    <property type="evidence" value="ECO:0007669"/>
    <property type="project" value="UniProtKB-EC"/>
</dbReference>
<keyword evidence="4" id="KW-0378">Hydrolase</keyword>
<dbReference type="EMBL" id="ADMG01000006">
    <property type="protein sequence ID" value="EKB32280.1"/>
    <property type="molecule type" value="Genomic_DNA"/>
</dbReference>
<evidence type="ECO:0000256" key="1">
    <source>
        <dbReference type="ARBA" id="ARBA00000966"/>
    </source>
</evidence>
<evidence type="ECO:0000313" key="9">
    <source>
        <dbReference type="EMBL" id="EKB32280.1"/>
    </source>
</evidence>
<dbReference type="GO" id="GO:0030245">
    <property type="term" value="P:cellulose catabolic process"/>
    <property type="evidence" value="ECO:0007669"/>
    <property type="project" value="UniProtKB-KW"/>
</dbReference>
<feature type="signal peptide" evidence="8">
    <location>
        <begin position="1"/>
        <end position="23"/>
    </location>
</feature>
<dbReference type="Pfam" id="PF01270">
    <property type="entry name" value="Glyco_hydro_8"/>
    <property type="match status" value="1"/>
</dbReference>
<proteinExistence type="inferred from homology"/>
<comment type="catalytic activity">
    <reaction evidence="1">
        <text>Endohydrolysis of (1-&gt;4)-beta-D-glucosidic linkages in cellulose, lichenin and cereal beta-D-glucans.</text>
        <dbReference type="EC" id="3.2.1.4"/>
    </reaction>
</comment>
<organism evidence="9 10">
    <name type="scientific">Sutterella wadsworthensis 2_1_59BFAA</name>
    <dbReference type="NCBI Taxonomy" id="742823"/>
    <lineage>
        <taxon>Bacteria</taxon>
        <taxon>Pseudomonadati</taxon>
        <taxon>Pseudomonadota</taxon>
        <taxon>Betaproteobacteria</taxon>
        <taxon>Burkholderiales</taxon>
        <taxon>Sutterellaceae</taxon>
        <taxon>Sutterella</taxon>
    </lineage>
</organism>
<dbReference type="eggNOG" id="COG3405">
    <property type="taxonomic scope" value="Bacteria"/>
</dbReference>
<name>K1JL02_9BURK</name>
<dbReference type="HOGENOM" id="CLU_037297_0_0_4"/>
<dbReference type="PATRIC" id="fig|742823.3.peg.131"/>
<dbReference type="InterPro" id="IPR002037">
    <property type="entry name" value="Glyco_hydro_8"/>
</dbReference>
<accession>K1JL02</accession>
<keyword evidence="5" id="KW-0136">Cellulose degradation</keyword>
<dbReference type="PRINTS" id="PR00735">
    <property type="entry name" value="GLHYDRLASE8"/>
</dbReference>
<keyword evidence="6" id="KW-0326">Glycosidase</keyword>
<evidence type="ECO:0000256" key="4">
    <source>
        <dbReference type="ARBA" id="ARBA00022801"/>
    </source>
</evidence>
<keyword evidence="7" id="KW-0624">Polysaccharide degradation</keyword>
<dbReference type="Proteomes" id="UP000005835">
    <property type="component" value="Unassembled WGS sequence"/>
</dbReference>
<keyword evidence="10" id="KW-1185">Reference proteome</keyword>
<protein>
    <recommendedName>
        <fullName evidence="3">cellulase</fullName>
        <ecNumber evidence="3">3.2.1.4</ecNumber>
    </recommendedName>
</protein>
<evidence type="ECO:0000313" key="10">
    <source>
        <dbReference type="Proteomes" id="UP000005835"/>
    </source>
</evidence>
<comment type="similarity">
    <text evidence="2">Belongs to the glycosyl hydrolase 8 (cellulase D) family.</text>
</comment>
<evidence type="ECO:0000256" key="8">
    <source>
        <dbReference type="SAM" id="SignalP"/>
    </source>
</evidence>
<dbReference type="STRING" id="742823.HMPREF9465_00130"/>
<dbReference type="Gene3D" id="1.50.10.10">
    <property type="match status" value="1"/>
</dbReference>
<dbReference type="InterPro" id="IPR008928">
    <property type="entry name" value="6-hairpin_glycosidase_sf"/>
</dbReference>
<sequence>MFKKMIISAALACAFCSASSAMAAWPVWDEFRNDALDNGRVVDKSDDRKVTTSEGQSYAMFFALVTNDQVTFDGLAAWTADNLSGGDLTKTLPAWLWGRGRGDKWGILDTNNATDSDMWIAWCFLEAGRLWKSEEYTKKGMAMLELLKKEVRTVDNLGSVVLPGRVGFEDNGTVKLNPSYYPLFLFKRFALEDAYWNEVYEGSLRMLLRSSPAGIAPDWALFDKGGRLVPPNGDDYEIGSYNAIRTYLWAGMMSPDDPNRAILMKHFSPMVEATRALNMPPEKIHTVNLTVNDTGPFGFGACLIPMLGNDRTAGLVRSVVDSERLSGESYYSSMLALYGRGWDEGRFAFDADGRLIFPKGR</sequence>
<dbReference type="InterPro" id="IPR012341">
    <property type="entry name" value="6hp_glycosidase-like_sf"/>
</dbReference>
<evidence type="ECO:0000256" key="2">
    <source>
        <dbReference type="ARBA" id="ARBA00009209"/>
    </source>
</evidence>
<evidence type="ECO:0000256" key="5">
    <source>
        <dbReference type="ARBA" id="ARBA00023001"/>
    </source>
</evidence>
<dbReference type="NCBIfam" id="NF008305">
    <property type="entry name" value="PRK11097.1"/>
    <property type="match status" value="1"/>
</dbReference>
<reference evidence="9 10" key="1">
    <citation type="submission" date="2012-05" db="EMBL/GenBank/DDBJ databases">
        <title>The Genome Sequence of Sutterella wadsworthensis 2_1_59BFAA.</title>
        <authorList>
            <consortium name="The Broad Institute Genome Sequencing Platform"/>
            <person name="Earl A."/>
            <person name="Ward D."/>
            <person name="Feldgarden M."/>
            <person name="Gevers D."/>
            <person name="Daigneault M."/>
            <person name="Strauss J."/>
            <person name="Allen-Vercoe E."/>
            <person name="Walker B."/>
            <person name="Young S.K."/>
            <person name="Zeng Q."/>
            <person name="Gargeya S."/>
            <person name="Fitzgerald M."/>
            <person name="Haas B."/>
            <person name="Abouelleil A."/>
            <person name="Alvarado L."/>
            <person name="Arachchi H.M."/>
            <person name="Berlin A.M."/>
            <person name="Chapman S.B."/>
            <person name="Goldberg J."/>
            <person name="Griggs A."/>
            <person name="Gujja S."/>
            <person name="Hansen M."/>
            <person name="Howarth C."/>
            <person name="Imamovic A."/>
            <person name="Larimer J."/>
            <person name="McCowen C."/>
            <person name="Montmayeur A."/>
            <person name="Murphy C."/>
            <person name="Neiman D."/>
            <person name="Pearson M."/>
            <person name="Priest M."/>
            <person name="Roberts A."/>
            <person name="Saif S."/>
            <person name="Shea T."/>
            <person name="Sisk P."/>
            <person name="Sykes S."/>
            <person name="Wortman J."/>
            <person name="Nusbaum C."/>
            <person name="Birren B."/>
        </authorList>
    </citation>
    <scope>NUCLEOTIDE SEQUENCE [LARGE SCALE GENOMIC DNA]</scope>
    <source>
        <strain evidence="9 10">2_1_59BFAA</strain>
    </source>
</reference>
<gene>
    <name evidence="9" type="ORF">HMPREF9465_00130</name>
</gene>
<evidence type="ECO:0000256" key="3">
    <source>
        <dbReference type="ARBA" id="ARBA00012601"/>
    </source>
</evidence>
<evidence type="ECO:0000256" key="6">
    <source>
        <dbReference type="ARBA" id="ARBA00023295"/>
    </source>
</evidence>
<dbReference type="SUPFAM" id="SSF48208">
    <property type="entry name" value="Six-hairpin glycosidases"/>
    <property type="match status" value="1"/>
</dbReference>
<dbReference type="EC" id="3.2.1.4" evidence="3"/>
<dbReference type="AlphaFoldDB" id="K1JL02"/>
<dbReference type="RefSeq" id="WP_005433132.1">
    <property type="nucleotide sequence ID" value="NZ_JH815513.1"/>
</dbReference>